<accession>A0AAV3QSL4</accession>
<evidence type="ECO:0000313" key="2">
    <source>
        <dbReference type="Proteomes" id="UP001454036"/>
    </source>
</evidence>
<organism evidence="1 2">
    <name type="scientific">Lithospermum erythrorhizon</name>
    <name type="common">Purple gromwell</name>
    <name type="synonym">Lithospermum officinale var. erythrorhizon</name>
    <dbReference type="NCBI Taxonomy" id="34254"/>
    <lineage>
        <taxon>Eukaryota</taxon>
        <taxon>Viridiplantae</taxon>
        <taxon>Streptophyta</taxon>
        <taxon>Embryophyta</taxon>
        <taxon>Tracheophyta</taxon>
        <taxon>Spermatophyta</taxon>
        <taxon>Magnoliopsida</taxon>
        <taxon>eudicotyledons</taxon>
        <taxon>Gunneridae</taxon>
        <taxon>Pentapetalae</taxon>
        <taxon>asterids</taxon>
        <taxon>lamiids</taxon>
        <taxon>Boraginales</taxon>
        <taxon>Boraginaceae</taxon>
        <taxon>Boraginoideae</taxon>
        <taxon>Lithospermeae</taxon>
        <taxon>Lithospermum</taxon>
    </lineage>
</organism>
<protein>
    <submittedName>
        <fullName evidence="1">Uncharacterized protein</fullName>
    </submittedName>
</protein>
<gene>
    <name evidence="1" type="ORF">LIER_21411</name>
</gene>
<dbReference type="EMBL" id="BAABME010005643">
    <property type="protein sequence ID" value="GAA0166201.1"/>
    <property type="molecule type" value="Genomic_DNA"/>
</dbReference>
<sequence length="75" mass="8975">MIFCVKTRVNLRLNAFRYLEETCYKARLKMRVHFGHIIRKKQGKDIVAACMRSMKMKWKEWYGSPESSIISPLFC</sequence>
<evidence type="ECO:0000313" key="1">
    <source>
        <dbReference type="EMBL" id="GAA0166201.1"/>
    </source>
</evidence>
<keyword evidence="2" id="KW-1185">Reference proteome</keyword>
<proteinExistence type="predicted"/>
<dbReference type="AlphaFoldDB" id="A0AAV3QSL4"/>
<dbReference type="Proteomes" id="UP001454036">
    <property type="component" value="Unassembled WGS sequence"/>
</dbReference>
<name>A0AAV3QSL4_LITER</name>
<comment type="caution">
    <text evidence="1">The sequence shown here is derived from an EMBL/GenBank/DDBJ whole genome shotgun (WGS) entry which is preliminary data.</text>
</comment>
<reference evidence="1 2" key="1">
    <citation type="submission" date="2024-01" db="EMBL/GenBank/DDBJ databases">
        <title>The complete chloroplast genome sequence of Lithospermum erythrorhizon: insights into the phylogenetic relationship among Boraginaceae species and the maternal lineages of purple gromwells.</title>
        <authorList>
            <person name="Okada T."/>
            <person name="Watanabe K."/>
        </authorList>
    </citation>
    <scope>NUCLEOTIDE SEQUENCE [LARGE SCALE GENOMIC DNA]</scope>
</reference>